<dbReference type="PANTHER" id="PTHR43806">
    <property type="entry name" value="PEPTIDASE S8"/>
    <property type="match status" value="1"/>
</dbReference>
<organism evidence="7 8">
    <name type="scientific">Garciella nitratireducens DSM 15102</name>
    <dbReference type="NCBI Taxonomy" id="1121911"/>
    <lineage>
        <taxon>Bacteria</taxon>
        <taxon>Bacillati</taxon>
        <taxon>Bacillota</taxon>
        <taxon>Clostridia</taxon>
        <taxon>Eubacteriales</taxon>
        <taxon>Eubacteriaceae</taxon>
        <taxon>Garciella</taxon>
    </lineage>
</organism>
<reference evidence="7 8" key="1">
    <citation type="submission" date="2017-02" db="EMBL/GenBank/DDBJ databases">
        <authorList>
            <person name="Peterson S.W."/>
        </authorList>
    </citation>
    <scope>NUCLEOTIDE SEQUENCE [LARGE SCALE GENOMIC DNA]</scope>
    <source>
        <strain evidence="7 8">DSM 15102</strain>
    </source>
</reference>
<keyword evidence="4 5" id="KW-0720">Serine protease</keyword>
<dbReference type="InterPro" id="IPR036852">
    <property type="entry name" value="Peptidase_S8/S53_dom_sf"/>
</dbReference>
<evidence type="ECO:0000256" key="3">
    <source>
        <dbReference type="ARBA" id="ARBA00022801"/>
    </source>
</evidence>
<comment type="similarity">
    <text evidence="1 5">Belongs to the peptidase S8 family.</text>
</comment>
<dbReference type="Proteomes" id="UP000196365">
    <property type="component" value="Unassembled WGS sequence"/>
</dbReference>
<dbReference type="PROSITE" id="PS00137">
    <property type="entry name" value="SUBTILASE_HIS"/>
    <property type="match status" value="1"/>
</dbReference>
<dbReference type="Gene3D" id="3.40.50.200">
    <property type="entry name" value="Peptidase S8/S53 domain"/>
    <property type="match status" value="1"/>
</dbReference>
<dbReference type="SUPFAM" id="SSF52743">
    <property type="entry name" value="Subtilisin-like"/>
    <property type="match status" value="1"/>
</dbReference>
<dbReference type="EMBL" id="FUWV01000006">
    <property type="protein sequence ID" value="SJZ62451.1"/>
    <property type="molecule type" value="Genomic_DNA"/>
</dbReference>
<dbReference type="InterPro" id="IPR015500">
    <property type="entry name" value="Peptidase_S8_subtilisin-rel"/>
</dbReference>
<dbReference type="PANTHER" id="PTHR43806:SF65">
    <property type="entry name" value="SERINE PROTEASE APRX"/>
    <property type="match status" value="1"/>
</dbReference>
<dbReference type="OrthoDB" id="9798386at2"/>
<keyword evidence="8" id="KW-1185">Reference proteome</keyword>
<dbReference type="PRINTS" id="PR00723">
    <property type="entry name" value="SUBTILISIN"/>
</dbReference>
<dbReference type="GO" id="GO:0006508">
    <property type="term" value="P:proteolysis"/>
    <property type="evidence" value="ECO:0007669"/>
    <property type="project" value="UniProtKB-KW"/>
</dbReference>
<evidence type="ECO:0000313" key="8">
    <source>
        <dbReference type="Proteomes" id="UP000196365"/>
    </source>
</evidence>
<protein>
    <submittedName>
        <fullName evidence="7">Serine protease AprX</fullName>
    </submittedName>
</protein>
<dbReference type="AlphaFoldDB" id="A0A1T4M6C4"/>
<gene>
    <name evidence="7" type="ORF">SAMN02745973_01210</name>
</gene>
<feature type="active site" description="Charge relay system" evidence="5">
    <location>
        <position position="164"/>
    </location>
</feature>
<proteinExistence type="inferred from homology"/>
<dbReference type="InterPro" id="IPR000209">
    <property type="entry name" value="Peptidase_S8/S53_dom"/>
</dbReference>
<feature type="domain" description="Peptidase S8/S53" evidence="6">
    <location>
        <begin position="120"/>
        <end position="395"/>
    </location>
</feature>
<evidence type="ECO:0000256" key="2">
    <source>
        <dbReference type="ARBA" id="ARBA00022670"/>
    </source>
</evidence>
<evidence type="ECO:0000256" key="4">
    <source>
        <dbReference type="ARBA" id="ARBA00022825"/>
    </source>
</evidence>
<name>A0A1T4M6C4_9FIRM</name>
<sequence>MKNISKLLSSLTIIHRNKIEPCILWGIHEYPLTFIPLILQVKGNYSESFERKLKRMGCKDITYFPIINGYCLSAPISRIKDIINIPILTYLSMNHKVFAFMNDTSSKLGAYQVNQYGITGRNVTIAHLDTGIYPHEDLIRPKNRILFFKDFINHATRPYDDNGHGTHCAGCIAGNGISSKGQYKGIAPDALLIGLKCLDEKGTGDIKTTLEALQWILENKEQYDIQIVHIPFGYHTSYPFPQDPLIKAVERLCQEGLIVICAAGNNGPLETSIASPATSKNVITVGSCLKPAYKNMPQSVCDFSSRGPTFTGESKPNFVVPGKNITSLYCDPQYHPSKKKDLLSIPYLSFSGTSVSSSITTGAVALLLEKYPDYTPDEVKLALEMSCKSLHLGKNAQGKGILDIEHLLTHEFK</sequence>
<dbReference type="RefSeq" id="WP_087678651.1">
    <property type="nucleotide sequence ID" value="NZ_FUWV01000006.1"/>
</dbReference>
<keyword evidence="3 5" id="KW-0378">Hydrolase</keyword>
<evidence type="ECO:0000259" key="6">
    <source>
        <dbReference type="Pfam" id="PF00082"/>
    </source>
</evidence>
<keyword evidence="2 5" id="KW-0645">Protease</keyword>
<feature type="active site" description="Charge relay system" evidence="5">
    <location>
        <position position="129"/>
    </location>
</feature>
<dbReference type="InterPro" id="IPR022398">
    <property type="entry name" value="Peptidase_S8_His-AS"/>
</dbReference>
<dbReference type="InterPro" id="IPR050131">
    <property type="entry name" value="Peptidase_S8_subtilisin-like"/>
</dbReference>
<accession>A0A1T4M6C4</accession>
<dbReference type="CDD" id="cd07487">
    <property type="entry name" value="Peptidases_S8_1"/>
    <property type="match status" value="1"/>
</dbReference>
<dbReference type="PROSITE" id="PS51892">
    <property type="entry name" value="SUBTILASE"/>
    <property type="match status" value="1"/>
</dbReference>
<evidence type="ECO:0000313" key="7">
    <source>
        <dbReference type="EMBL" id="SJZ62451.1"/>
    </source>
</evidence>
<evidence type="ECO:0000256" key="5">
    <source>
        <dbReference type="PROSITE-ProRule" id="PRU01240"/>
    </source>
</evidence>
<feature type="active site" description="Charge relay system" evidence="5">
    <location>
        <position position="354"/>
    </location>
</feature>
<dbReference type="Pfam" id="PF00082">
    <property type="entry name" value="Peptidase_S8"/>
    <property type="match status" value="1"/>
</dbReference>
<evidence type="ECO:0000256" key="1">
    <source>
        <dbReference type="ARBA" id="ARBA00011073"/>
    </source>
</evidence>
<dbReference type="GO" id="GO:0004252">
    <property type="term" value="F:serine-type endopeptidase activity"/>
    <property type="evidence" value="ECO:0007669"/>
    <property type="project" value="UniProtKB-UniRule"/>
</dbReference>